<sequence>MSQHSLHTFQPPAFTSDDVKRLTSLHGFPDITAIAVQHHAQQIGHAGECLHDSLLIRRGERLVPAPTGAPFDRVIFRPSAIVRIQVKTCATSSADGSFRFRMQKGFRHSGIGTKPYLDGDFDLAAFVCLSENTVFFSASTCANIRIPAARIPQLRANPYDSFDTAMSALGIAPLHDPDRPAQSASDQHPL</sequence>
<evidence type="ECO:0000313" key="2">
    <source>
        <dbReference type="EMBL" id="ARU01819.1"/>
    </source>
</evidence>
<accession>A0A1Y0EEH3</accession>
<gene>
    <name evidence="2" type="ORF">LOKVESSMR4R_02517</name>
</gene>
<dbReference type="Gene3D" id="3.40.1350.10">
    <property type="match status" value="1"/>
</dbReference>
<dbReference type="Proteomes" id="UP000195273">
    <property type="component" value="Chromosome"/>
</dbReference>
<dbReference type="AlphaFoldDB" id="A0A1Y0EEH3"/>
<keyword evidence="3" id="KW-1185">Reference proteome</keyword>
<protein>
    <recommendedName>
        <fullName evidence="1">PD(D/E)XK endonuclease domain-containing protein</fullName>
    </recommendedName>
</protein>
<evidence type="ECO:0000313" key="3">
    <source>
        <dbReference type="Proteomes" id="UP000195273"/>
    </source>
</evidence>
<evidence type="ECO:0000259" key="1">
    <source>
        <dbReference type="Pfam" id="PF11645"/>
    </source>
</evidence>
<dbReference type="OrthoDB" id="7740340at2"/>
<dbReference type="RefSeq" id="WP_157898215.1">
    <property type="nucleotide sequence ID" value="NZ_CP021431.1"/>
</dbReference>
<dbReference type="InterPro" id="IPR021671">
    <property type="entry name" value="PD(D/E)XK_Endonuc"/>
</dbReference>
<dbReference type="InterPro" id="IPR011856">
    <property type="entry name" value="tRNA_endonuc-like_dom_sf"/>
</dbReference>
<feature type="domain" description="PD(D/E)XK endonuclease" evidence="1">
    <location>
        <begin position="38"/>
        <end position="162"/>
    </location>
</feature>
<dbReference type="KEGG" id="lvs:LOKVESSMR4R_02517"/>
<reference evidence="2 3" key="1">
    <citation type="submission" date="2017-05" db="EMBL/GenBank/DDBJ databases">
        <title>Genome Sequence of Loktanella vestfoldensis Strain SMR4r Isolated from a Culture of the Diatom Skeletonema marinoi.</title>
        <authorList>
            <person name="Topel M."/>
            <person name="Pinder M.I.M."/>
            <person name="Johansson O.N."/>
            <person name="Kourtchenko O."/>
            <person name="Godhe A."/>
            <person name="Clarke A.K."/>
        </authorList>
    </citation>
    <scope>NUCLEOTIDE SEQUENCE [LARGE SCALE GENOMIC DNA]</scope>
    <source>
        <strain evidence="2 3">SMR4r</strain>
    </source>
</reference>
<dbReference type="GO" id="GO:0003676">
    <property type="term" value="F:nucleic acid binding"/>
    <property type="evidence" value="ECO:0007669"/>
    <property type="project" value="InterPro"/>
</dbReference>
<organism evidence="2 3">
    <name type="scientific">Yoonia vestfoldensis</name>
    <dbReference type="NCBI Taxonomy" id="245188"/>
    <lineage>
        <taxon>Bacteria</taxon>
        <taxon>Pseudomonadati</taxon>
        <taxon>Pseudomonadota</taxon>
        <taxon>Alphaproteobacteria</taxon>
        <taxon>Rhodobacterales</taxon>
        <taxon>Paracoccaceae</taxon>
        <taxon>Yoonia</taxon>
    </lineage>
</organism>
<dbReference type="EMBL" id="CP021431">
    <property type="protein sequence ID" value="ARU01819.1"/>
    <property type="molecule type" value="Genomic_DNA"/>
</dbReference>
<name>A0A1Y0EEH3_9RHOB</name>
<dbReference type="Pfam" id="PF11645">
    <property type="entry name" value="PDDEXK_5"/>
    <property type="match status" value="1"/>
</dbReference>
<proteinExistence type="predicted"/>